<evidence type="ECO:0000313" key="2">
    <source>
        <dbReference type="EMBL" id="WED65776.1"/>
    </source>
</evidence>
<dbReference type="AlphaFoldDB" id="A0AAF0I5Y1"/>
<feature type="chain" id="PRO_5042289704" evidence="1">
    <location>
        <begin position="20"/>
        <end position="286"/>
    </location>
</feature>
<dbReference type="Pfam" id="PF01963">
    <property type="entry name" value="TraB_PrgY_gumN"/>
    <property type="match status" value="1"/>
</dbReference>
<evidence type="ECO:0000313" key="3">
    <source>
        <dbReference type="Proteomes" id="UP001218638"/>
    </source>
</evidence>
<dbReference type="KEGG" id="slom:PXH66_02810"/>
<feature type="signal peptide" evidence="1">
    <location>
        <begin position="1"/>
        <end position="19"/>
    </location>
</feature>
<dbReference type="RefSeq" id="WP_330930306.1">
    <property type="nucleotide sequence ID" value="NZ_CP119075.1"/>
</dbReference>
<dbReference type="PANTHER" id="PTHR40590:SF1">
    <property type="entry name" value="CYTOPLASMIC PROTEIN"/>
    <property type="match status" value="1"/>
</dbReference>
<dbReference type="PANTHER" id="PTHR40590">
    <property type="entry name" value="CYTOPLASMIC PROTEIN-RELATED"/>
    <property type="match status" value="1"/>
</dbReference>
<dbReference type="InterPro" id="IPR002816">
    <property type="entry name" value="TraB/PrgY/GumN_fam"/>
</dbReference>
<dbReference type="Proteomes" id="UP001218638">
    <property type="component" value="Chromosome"/>
</dbReference>
<name>A0AAF0I5Y1_9BACT</name>
<keyword evidence="3" id="KW-1185">Reference proteome</keyword>
<organism evidence="2 3">
    <name type="scientific">Synoicihabitans lomoniglobus</name>
    <dbReference type="NCBI Taxonomy" id="2909285"/>
    <lineage>
        <taxon>Bacteria</taxon>
        <taxon>Pseudomonadati</taxon>
        <taxon>Verrucomicrobiota</taxon>
        <taxon>Opitutia</taxon>
        <taxon>Opitutales</taxon>
        <taxon>Opitutaceae</taxon>
        <taxon>Synoicihabitans</taxon>
    </lineage>
</organism>
<proteinExistence type="predicted"/>
<evidence type="ECO:0000256" key="1">
    <source>
        <dbReference type="SAM" id="SignalP"/>
    </source>
</evidence>
<dbReference type="CDD" id="cd14789">
    <property type="entry name" value="Tiki"/>
    <property type="match status" value="1"/>
</dbReference>
<sequence>MKSIILSVLCCTLVTTLVADSPVWKATQGPHTVYLGGTMHLLRKRDLPLPDVYDQAYAAADAVYFETDLAVLESEKFQRAMLHYLTYHDGKTLDDVLQPDTINALKKYLEFRGLPYESFKTFKVGLLNITLAMLEYGRIGVNEPGVDQRYHDRAIADGKKLGFLETPEEQLRFLLELGKGQEDELLLYTLDDMDELRKTTRVLIKAWREGDLALMNRELIGPMKTEFPDTYAMMLANRNAAWLPRIDEMIKSPEVELLLVGALHLGGADGLIAGLKAKGYTLSEVH</sequence>
<dbReference type="InterPro" id="IPR047111">
    <property type="entry name" value="YbaP-like"/>
</dbReference>
<accession>A0AAF0I5Y1</accession>
<reference evidence="2" key="1">
    <citation type="submission" date="2023-03" db="EMBL/GenBank/DDBJ databases">
        <title>Lomoglobus Profundus gen. nov., sp. nov., a novel member of the phylum Verrucomicrobia, isolated from deep-marine sediment of South China Sea.</title>
        <authorList>
            <person name="Ahmad T."/>
            <person name="Ishaq S.E."/>
            <person name="Wang F."/>
        </authorList>
    </citation>
    <scope>NUCLEOTIDE SEQUENCE</scope>
    <source>
        <strain evidence="2">LMO-M01</strain>
    </source>
</reference>
<dbReference type="EMBL" id="CP119075">
    <property type="protein sequence ID" value="WED65776.1"/>
    <property type="molecule type" value="Genomic_DNA"/>
</dbReference>
<keyword evidence="1" id="KW-0732">Signal</keyword>
<protein>
    <submittedName>
        <fullName evidence="2">TraB/GumN family protein</fullName>
    </submittedName>
</protein>
<gene>
    <name evidence="2" type="ORF">PXH66_02810</name>
</gene>